<proteinExistence type="predicted"/>
<sequence length="65" mass="7380">MAEITNLNQFRKQKARAEKKARGDANAAKFGRTRAERTQSEAREEAARRQLDGHKREPGTDEPEA</sequence>
<protein>
    <submittedName>
        <fullName evidence="2">DUF4169 domain-containing protein</fullName>
    </submittedName>
</protein>
<dbReference type="Proteomes" id="UP000231655">
    <property type="component" value="Unassembled WGS sequence"/>
</dbReference>
<keyword evidence="5" id="KW-1185">Reference proteome</keyword>
<feature type="compositionally biased region" description="Polar residues" evidence="1">
    <location>
        <begin position="1"/>
        <end position="10"/>
    </location>
</feature>
<dbReference type="EMBL" id="OBEA01000004">
    <property type="protein sequence ID" value="SNY53376.1"/>
    <property type="molecule type" value="Genomic_DNA"/>
</dbReference>
<dbReference type="Proteomes" id="UP000231702">
    <property type="component" value="Unassembled WGS sequence"/>
</dbReference>
<evidence type="ECO:0000313" key="3">
    <source>
        <dbReference type="EMBL" id="SNY53376.1"/>
    </source>
</evidence>
<feature type="compositionally biased region" description="Basic and acidic residues" evidence="1">
    <location>
        <begin position="33"/>
        <end position="59"/>
    </location>
</feature>
<reference evidence="2 5" key="2">
    <citation type="journal article" date="2018" name="Int. J. Syst. Evol. Microbiol.">
        <title>Pseudooceanicola lipolyticus sp. nov., a marine alphaproteobacterium, reclassification of Oceanicola flagellatus as Pseudooceanicola flagellatus comb. nov. and emended description of the genus Pseudooceanicola.</title>
        <authorList>
            <person name="Huang M.-M."/>
            <person name="Guo L.-L."/>
            <person name="Wu Y.-H."/>
            <person name="Lai Q.-L."/>
            <person name="Shao Z.-Z."/>
            <person name="Wang C.-S."/>
            <person name="Wu M."/>
            <person name="Xu X.-W."/>
        </authorList>
    </citation>
    <scope>NUCLEOTIDE SEQUENCE [LARGE SCALE GENOMIC DNA]</scope>
    <source>
        <strain evidence="2 5">Ar-45</strain>
    </source>
</reference>
<dbReference type="InterPro" id="IPR025227">
    <property type="entry name" value="DUF4169"/>
</dbReference>
<dbReference type="EMBL" id="PGTD01000023">
    <property type="protein sequence ID" value="PJE25651.1"/>
    <property type="molecule type" value="Genomic_DNA"/>
</dbReference>
<evidence type="ECO:0000313" key="5">
    <source>
        <dbReference type="Proteomes" id="UP000231702"/>
    </source>
</evidence>
<dbReference type="RefSeq" id="WP_097146292.1">
    <property type="nucleotide sequence ID" value="NZ_OBEA01000004.1"/>
</dbReference>
<evidence type="ECO:0000313" key="4">
    <source>
        <dbReference type="Proteomes" id="UP000231655"/>
    </source>
</evidence>
<evidence type="ECO:0000256" key="1">
    <source>
        <dbReference type="SAM" id="MobiDB-lite"/>
    </source>
</evidence>
<organism evidence="3 4">
    <name type="scientific">Pseudooceanicola antarcticus</name>
    <dbReference type="NCBI Taxonomy" id="1247613"/>
    <lineage>
        <taxon>Bacteria</taxon>
        <taxon>Pseudomonadati</taxon>
        <taxon>Pseudomonadota</taxon>
        <taxon>Alphaproteobacteria</taxon>
        <taxon>Rhodobacterales</taxon>
        <taxon>Paracoccaceae</taxon>
        <taxon>Pseudooceanicola</taxon>
    </lineage>
</organism>
<dbReference type="OrthoDB" id="7192657at2"/>
<reference evidence="3 4" key="1">
    <citation type="submission" date="2017-09" db="EMBL/GenBank/DDBJ databases">
        <authorList>
            <person name="Ehlers B."/>
            <person name="Leendertz F.H."/>
        </authorList>
    </citation>
    <scope>NUCLEOTIDE SEQUENCE [LARGE SCALE GENOMIC DNA]</scope>
    <source>
        <strain evidence="3 4">CGMCC 1.12662</strain>
    </source>
</reference>
<name>A0A285J1Y7_9RHOB</name>
<dbReference type="AlphaFoldDB" id="A0A285J1Y7"/>
<dbReference type="Pfam" id="PF13770">
    <property type="entry name" value="DUF4169"/>
    <property type="match status" value="1"/>
</dbReference>
<accession>A0A285J1Y7</accession>
<gene>
    <name evidence="2" type="ORF">CVM39_18210</name>
    <name evidence="3" type="ORF">SAMN06297129_2577</name>
</gene>
<evidence type="ECO:0000313" key="2">
    <source>
        <dbReference type="EMBL" id="PJE25651.1"/>
    </source>
</evidence>
<feature type="region of interest" description="Disordered" evidence="1">
    <location>
        <begin position="1"/>
        <end position="65"/>
    </location>
</feature>